<organism evidence="2 3">
    <name type="scientific">Actinacidiphila epipremni</name>
    <dbReference type="NCBI Taxonomy" id="2053013"/>
    <lineage>
        <taxon>Bacteria</taxon>
        <taxon>Bacillati</taxon>
        <taxon>Actinomycetota</taxon>
        <taxon>Actinomycetes</taxon>
        <taxon>Kitasatosporales</taxon>
        <taxon>Streptomycetaceae</taxon>
        <taxon>Actinacidiphila</taxon>
    </lineage>
</organism>
<gene>
    <name evidence="2" type="ORF">HCN08_05910</name>
</gene>
<feature type="domain" description="NAD(P)-binding" evidence="1">
    <location>
        <begin position="6"/>
        <end position="173"/>
    </location>
</feature>
<dbReference type="Gene3D" id="3.40.50.720">
    <property type="entry name" value="NAD(P)-binding Rossmann-like Domain"/>
    <property type="match status" value="1"/>
</dbReference>
<protein>
    <submittedName>
        <fullName evidence="2">NAD(P)H-binding protein</fullName>
    </submittedName>
</protein>
<sequence>MIVVTGATGNVGRQVVEGLVAAGEEVVGVSRNAQAVAGGQALVRHVRGDLAEPDGLRGAFEGADALFLLVAGDAPHAVLDVAKSAGVRRVVLLSSQGAGTRPAAYPHPAGFEAAVRGSGLEWTVLRPGGFASNAFAWAEPVRTRRTAFAPFGDVAMPVVDPADIAAAAVAVLRGDGHAGRTYVLTGPAAISPREQVRAIGAALGEDVAFMELSRAEARERMVAFMPEQVADATLGILGDPRPEEQAVSPDVARLLRRPAGTFADWAARHVAAFR</sequence>
<dbReference type="PANTHER" id="PTHR43162">
    <property type="match status" value="1"/>
</dbReference>
<dbReference type="Pfam" id="PF13460">
    <property type="entry name" value="NAD_binding_10"/>
    <property type="match status" value="1"/>
</dbReference>
<dbReference type="Gene3D" id="3.90.25.10">
    <property type="entry name" value="UDP-galactose 4-epimerase, domain 1"/>
    <property type="match status" value="1"/>
</dbReference>
<dbReference type="Proteomes" id="UP000734511">
    <property type="component" value="Unassembled WGS sequence"/>
</dbReference>
<reference evidence="2 3" key="1">
    <citation type="submission" date="2020-03" db="EMBL/GenBank/DDBJ databases">
        <title>WGS of actinomycetes isolated from Thailand.</title>
        <authorList>
            <person name="Thawai C."/>
        </authorList>
    </citation>
    <scope>NUCLEOTIDE SEQUENCE [LARGE SCALE GENOMIC DNA]</scope>
    <source>
        <strain evidence="2 3">PRB2-1</strain>
    </source>
</reference>
<dbReference type="PANTHER" id="PTHR43162:SF1">
    <property type="entry name" value="PRESTALK A DIFFERENTIATION PROTEIN A"/>
    <property type="match status" value="1"/>
</dbReference>
<keyword evidence="3" id="KW-1185">Reference proteome</keyword>
<comment type="caution">
    <text evidence="2">The sequence shown here is derived from an EMBL/GenBank/DDBJ whole genome shotgun (WGS) entry which is preliminary data.</text>
</comment>
<evidence type="ECO:0000259" key="1">
    <source>
        <dbReference type="Pfam" id="PF13460"/>
    </source>
</evidence>
<dbReference type="InterPro" id="IPR016040">
    <property type="entry name" value="NAD(P)-bd_dom"/>
</dbReference>
<accession>A0ABX0ZIQ8</accession>
<dbReference type="SUPFAM" id="SSF51735">
    <property type="entry name" value="NAD(P)-binding Rossmann-fold domains"/>
    <property type="match status" value="1"/>
</dbReference>
<dbReference type="InterPro" id="IPR036291">
    <property type="entry name" value="NAD(P)-bd_dom_sf"/>
</dbReference>
<dbReference type="EMBL" id="JAATEJ010000003">
    <property type="protein sequence ID" value="NJP42945.1"/>
    <property type="molecule type" value="Genomic_DNA"/>
</dbReference>
<evidence type="ECO:0000313" key="2">
    <source>
        <dbReference type="EMBL" id="NJP42945.1"/>
    </source>
</evidence>
<dbReference type="RefSeq" id="WP_167981809.1">
    <property type="nucleotide sequence ID" value="NZ_JAATEJ010000003.1"/>
</dbReference>
<proteinExistence type="predicted"/>
<evidence type="ECO:0000313" key="3">
    <source>
        <dbReference type="Proteomes" id="UP000734511"/>
    </source>
</evidence>
<name>A0ABX0ZIQ8_9ACTN</name>
<dbReference type="InterPro" id="IPR051604">
    <property type="entry name" value="Ergot_Alk_Oxidoreductase"/>
</dbReference>